<protein>
    <submittedName>
        <fullName evidence="1">Uncharacterized protein</fullName>
    </submittedName>
</protein>
<evidence type="ECO:0000313" key="2">
    <source>
        <dbReference type="Proteomes" id="UP001281410"/>
    </source>
</evidence>
<dbReference type="AlphaFoldDB" id="A0AAE0B5Y1"/>
<dbReference type="SUPFAM" id="SSF53098">
    <property type="entry name" value="Ribonuclease H-like"/>
    <property type="match status" value="1"/>
</dbReference>
<dbReference type="EMBL" id="JANJYJ010000001">
    <property type="protein sequence ID" value="KAK3230178.1"/>
    <property type="molecule type" value="Genomic_DNA"/>
</dbReference>
<proteinExistence type="predicted"/>
<name>A0AAE0B5Y1_9ROSI</name>
<sequence>MFTSKDWETCKWSNSVKGKTAYSTVMSLSFWKGVNLCFRVFAPLVKVLRLVDGDQRTSMAFVYGELKQAKEEMREVLKNNENIYRPIFEIIDEKSKNRLDTPLHLTAYILNLFYYFNDHSIYDKVVSIGVCNFVEVFYPDNLEMQNLLVNMEFRSLK</sequence>
<accession>A0AAE0B5Y1</accession>
<dbReference type="InterPro" id="IPR012337">
    <property type="entry name" value="RNaseH-like_sf"/>
</dbReference>
<reference evidence="1" key="1">
    <citation type="journal article" date="2023" name="Plant J.">
        <title>Genome sequences and population genomics provide insights into the demographic history, inbreeding, and mutation load of two 'living fossil' tree species of Dipteronia.</title>
        <authorList>
            <person name="Feng Y."/>
            <person name="Comes H.P."/>
            <person name="Chen J."/>
            <person name="Zhu S."/>
            <person name="Lu R."/>
            <person name="Zhang X."/>
            <person name="Li P."/>
            <person name="Qiu J."/>
            <person name="Olsen K.M."/>
            <person name="Qiu Y."/>
        </authorList>
    </citation>
    <scope>NUCLEOTIDE SEQUENCE</scope>
    <source>
        <strain evidence="1">NBL</strain>
    </source>
</reference>
<evidence type="ECO:0000313" key="1">
    <source>
        <dbReference type="EMBL" id="KAK3230178.1"/>
    </source>
</evidence>
<keyword evidence="2" id="KW-1185">Reference proteome</keyword>
<gene>
    <name evidence="1" type="ORF">Dsin_002059</name>
</gene>
<dbReference type="Proteomes" id="UP001281410">
    <property type="component" value="Unassembled WGS sequence"/>
</dbReference>
<comment type="caution">
    <text evidence="1">The sequence shown here is derived from an EMBL/GenBank/DDBJ whole genome shotgun (WGS) entry which is preliminary data.</text>
</comment>
<organism evidence="1 2">
    <name type="scientific">Dipteronia sinensis</name>
    <dbReference type="NCBI Taxonomy" id="43782"/>
    <lineage>
        <taxon>Eukaryota</taxon>
        <taxon>Viridiplantae</taxon>
        <taxon>Streptophyta</taxon>
        <taxon>Embryophyta</taxon>
        <taxon>Tracheophyta</taxon>
        <taxon>Spermatophyta</taxon>
        <taxon>Magnoliopsida</taxon>
        <taxon>eudicotyledons</taxon>
        <taxon>Gunneridae</taxon>
        <taxon>Pentapetalae</taxon>
        <taxon>rosids</taxon>
        <taxon>malvids</taxon>
        <taxon>Sapindales</taxon>
        <taxon>Sapindaceae</taxon>
        <taxon>Hippocastanoideae</taxon>
        <taxon>Acereae</taxon>
        <taxon>Dipteronia</taxon>
    </lineage>
</organism>